<dbReference type="STRING" id="401625.A0A0P1BK64"/>
<dbReference type="PROSITE" id="PS50924">
    <property type="entry name" value="MHYT"/>
    <property type="match status" value="1"/>
</dbReference>
<protein>
    <submittedName>
        <fullName evidence="4">MHYT</fullName>
    </submittedName>
</protein>
<dbReference type="Pfam" id="PF03707">
    <property type="entry name" value="MHYT"/>
    <property type="match status" value="1"/>
</dbReference>
<keyword evidence="2" id="KW-0472">Membrane</keyword>
<feature type="transmembrane region" description="Helical" evidence="2">
    <location>
        <begin position="69"/>
        <end position="91"/>
    </location>
</feature>
<feature type="region of interest" description="Disordered" evidence="1">
    <location>
        <begin position="1024"/>
        <end position="1045"/>
    </location>
</feature>
<dbReference type="PANTHER" id="PTHR35152">
    <property type="entry name" value="DOMAIN SIGNALLING PROTEIN, PUTATIVE (AFU_ORTHOLOGUE AFUA_5G11310)-RELATED"/>
    <property type="match status" value="1"/>
</dbReference>
<dbReference type="PANTHER" id="PTHR35152:SF1">
    <property type="entry name" value="DOMAIN SIGNALLING PROTEIN, PUTATIVE (AFU_ORTHOLOGUE AFUA_5G11310)-RELATED"/>
    <property type="match status" value="1"/>
</dbReference>
<keyword evidence="2" id="KW-1133">Transmembrane helix</keyword>
<dbReference type="Proteomes" id="UP000054845">
    <property type="component" value="Unassembled WGS sequence"/>
</dbReference>
<feature type="transmembrane region" description="Helical" evidence="2">
    <location>
        <begin position="257"/>
        <end position="283"/>
    </location>
</feature>
<evidence type="ECO:0000259" key="3">
    <source>
        <dbReference type="PROSITE" id="PS50924"/>
    </source>
</evidence>
<dbReference type="OrthoDB" id="264015at2759"/>
<feature type="region of interest" description="Disordered" evidence="1">
    <location>
        <begin position="1093"/>
        <end position="1164"/>
    </location>
</feature>
<feature type="transmembrane region" description="Helical" evidence="2">
    <location>
        <begin position="176"/>
        <end position="200"/>
    </location>
</feature>
<dbReference type="EMBL" id="CCYA01000278">
    <property type="protein sequence ID" value="CEH16337.1"/>
    <property type="molecule type" value="Genomic_DNA"/>
</dbReference>
<organism evidence="4 5">
    <name type="scientific">Ceraceosorus bombacis</name>
    <dbReference type="NCBI Taxonomy" id="401625"/>
    <lineage>
        <taxon>Eukaryota</taxon>
        <taxon>Fungi</taxon>
        <taxon>Dikarya</taxon>
        <taxon>Basidiomycota</taxon>
        <taxon>Ustilaginomycotina</taxon>
        <taxon>Exobasidiomycetes</taxon>
        <taxon>Ceraceosorales</taxon>
        <taxon>Ceraceosoraceae</taxon>
        <taxon>Ceraceosorus</taxon>
    </lineage>
</organism>
<evidence type="ECO:0000313" key="4">
    <source>
        <dbReference type="EMBL" id="CEH16337.1"/>
    </source>
</evidence>
<name>A0A0P1BK64_9BASI</name>
<sequence>MGLYEDPVLPAYVDTTNVTAIAEYYLTHPVPQRLVPVIIVASVAVSVLGSYATLLLLGKRTGNKGIRNVAFLLMAAVTMSSVGIWGMHFIGMHMTLQPINGINWYFSYSPGWTVFSLFAPMLALAAAFLFLDNAESATGALSYTRIALAGAAVGGLIGLMHFSAALSGNFGVSYAIPQTIGAVILAMVATIVALGSFFAFRRQWQDNWLKRLACASILATGVSAMHYLAVSGTSYTVRASSLGHEAALMAGNRRNNVVTIAIGVMCFVIVCFATVLAASDINLAREVRRNSRKVVVASVAFDKSGRLLVKADGSLPMVVLETKLKMSEVMDALDKRQTTFQWLYAISWDWNIVAPFLKAITLRFLKQTQVDAQAGTRDAKVRGRLSKRASLDVDQERNRGPPALADFRDSVIDAASQIARELDIPFEQVGVLYDSVLSTGTRKAAAQQAADKRQLGPYNTQRNPRADDESSIVAPSIFGDGEDEQEGVTLFLVRELPTSSSTTGVESAERYRQRGFRVTETRFLAGVLADRFAVLKPDMETLLDSLKVFAKRGTRPVVQPGGVYAGLFGVRPSTSRQGGLDVLVYNFARHQIPAYRLPEVACVTPEMREFLRDLDQLTLDEAGKVCEREALRSSERKKQLRLDNSTISLDDPELIDEEMAIELIIRFQTALYIALDALHNSVRFYPKLATTARISAEVLEVPSSLDDSTPPAEMILVQAVLPEERAVPASFSSNNGLPSTVIPSETPSSATPFVFTPYTLFAKSQMMLLRGRQADDFEHEVLLDLRRRYPSSLMQEAEEKALPHPALRRHGSVGSDFHVTSSADLLHKDKSSGGHSILKAGPATNWRLMPVAIRRWASRFSSRHSAVDFDMSEGAHNQQHRMSFHSSRSRTMRLDSATDKDFENGKLSEVGHDNSKSSEAGHEMSETGHNTGVLPVLHRGDERNNVLVSPGSTLVASETTSPPNRGNAAHSAADASPPRHKSSQRPDTANTTASLGIRRFTQDGGAAAFAANYVTQLSQSKFARAPEEDQIEEESFESGHDSEAARGLAAPLELATINASSASSPTKADVSPSPSVDVNRAAAVAFSTPRADRIATAESPLPAVPKTPTRAPNRRVHGSGQRPFTAPASSRRPGSARPHTADPSKSPVLSQRHAVNSTHQNEASMMARLRSDDWAQRQLRCLERGANASNLLGVDY</sequence>
<feature type="region of interest" description="Disordered" evidence="1">
    <location>
        <begin position="871"/>
        <end position="992"/>
    </location>
</feature>
<feature type="transmembrane region" description="Helical" evidence="2">
    <location>
        <begin position="111"/>
        <end position="131"/>
    </location>
</feature>
<keyword evidence="2" id="KW-0812">Transmembrane</keyword>
<feature type="compositionally biased region" description="Polar residues" evidence="1">
    <location>
        <begin position="946"/>
        <end position="964"/>
    </location>
</feature>
<evidence type="ECO:0000256" key="1">
    <source>
        <dbReference type="SAM" id="MobiDB-lite"/>
    </source>
</evidence>
<feature type="compositionally biased region" description="Polar residues" evidence="1">
    <location>
        <begin position="1147"/>
        <end position="1163"/>
    </location>
</feature>
<feature type="transmembrane region" description="Helical" evidence="2">
    <location>
        <begin position="34"/>
        <end position="57"/>
    </location>
</feature>
<feature type="region of interest" description="Disordered" evidence="1">
    <location>
        <begin position="447"/>
        <end position="481"/>
    </location>
</feature>
<feature type="compositionally biased region" description="Basic residues" evidence="1">
    <location>
        <begin position="878"/>
        <end position="891"/>
    </location>
</feature>
<evidence type="ECO:0000313" key="5">
    <source>
        <dbReference type="Proteomes" id="UP000054845"/>
    </source>
</evidence>
<dbReference type="InterPro" id="IPR005330">
    <property type="entry name" value="MHYT_dom"/>
</dbReference>
<feature type="compositionally biased region" description="Basic and acidic residues" evidence="1">
    <location>
        <begin position="892"/>
        <end position="926"/>
    </location>
</feature>
<proteinExistence type="predicted"/>
<accession>A0A0P1BK64</accession>
<keyword evidence="5" id="KW-1185">Reference proteome</keyword>
<dbReference type="AlphaFoldDB" id="A0A0P1BK64"/>
<reference evidence="4 5" key="1">
    <citation type="submission" date="2014-09" db="EMBL/GenBank/DDBJ databases">
        <authorList>
            <person name="Magalhaes I.L.F."/>
            <person name="Oliveira U."/>
            <person name="Santos F.R."/>
            <person name="Vidigal T.H.D.A."/>
            <person name="Brescovit A.D."/>
            <person name="Santos A.J."/>
        </authorList>
    </citation>
    <scope>NUCLEOTIDE SEQUENCE [LARGE SCALE GENOMIC DNA]</scope>
</reference>
<evidence type="ECO:0000256" key="2">
    <source>
        <dbReference type="SAM" id="Phobius"/>
    </source>
</evidence>
<feature type="transmembrane region" description="Helical" evidence="2">
    <location>
        <begin position="143"/>
        <end position="164"/>
    </location>
</feature>
<feature type="domain" description="MHYT" evidence="3">
    <location>
        <begin position="34"/>
        <end position="236"/>
    </location>
</feature>